<evidence type="ECO:0000256" key="3">
    <source>
        <dbReference type="ARBA" id="ARBA00021585"/>
    </source>
</evidence>
<dbReference type="RefSeq" id="YP_009296285.1">
    <property type="nucleotide sequence ID" value="NC_031170.1"/>
</dbReference>
<evidence type="ECO:0000256" key="2">
    <source>
        <dbReference type="ARBA" id="ARBA00009068"/>
    </source>
</evidence>
<comment type="subcellular location">
    <subcellularLocation>
        <location evidence="1">Plastid</location>
    </subcellularLocation>
</comment>
<dbReference type="Pfam" id="PF06868">
    <property type="entry name" value="DUF1257"/>
    <property type="match status" value="1"/>
</dbReference>
<dbReference type="InterPro" id="IPR009666">
    <property type="entry name" value="Uncharacterised_Ycf35"/>
</dbReference>
<evidence type="ECO:0000256" key="4">
    <source>
        <dbReference type="ARBA" id="ARBA00022640"/>
    </source>
</evidence>
<comment type="similarity">
    <text evidence="2">Belongs to the ycf35 family.</text>
</comment>
<proteinExistence type="inferred from homology"/>
<reference evidence="5" key="1">
    <citation type="journal article" date="2016" name="BMC Biol.">
        <title>Parallel evolution of highly conserved plastid genome architecture in red seaweeds and seed plants.</title>
        <authorList>
            <person name="Lee J."/>
            <person name="Cho C.H."/>
            <person name="Park S.I."/>
            <person name="Choi J.W."/>
            <person name="Song H.S."/>
            <person name="West J.A."/>
            <person name="Bhattacharya D."/>
            <person name="Yoon H.S."/>
        </authorList>
    </citation>
    <scope>NUCLEOTIDE SEQUENCE</scope>
</reference>
<accession>A0A1C9CA12</accession>
<evidence type="ECO:0000313" key="5">
    <source>
        <dbReference type="EMBL" id="AOM65220.1"/>
    </source>
</evidence>
<sequence length="127" mass="15042">MSHFSRIKTSIKDFEILQKTLKDLNYKYTCGKNYLYDSNNNLQNVDLMIHNNQPNMLGFSWDGQEYNLVTDLQLWNEGMSIQRFMDKILQKYALNSILNVSVKEGFKEIKQKINKDGSIQLVIQRWN</sequence>
<evidence type="ECO:0000256" key="1">
    <source>
        <dbReference type="ARBA" id="ARBA00004474"/>
    </source>
</evidence>
<dbReference type="PANTHER" id="PTHR39638:SF2">
    <property type="entry name" value="YCF35"/>
    <property type="match status" value="1"/>
</dbReference>
<dbReference type="EMBL" id="KX284713">
    <property type="protein sequence ID" value="AOM65220.1"/>
    <property type="molecule type" value="Genomic_DNA"/>
</dbReference>
<protein>
    <recommendedName>
        <fullName evidence="3">Uncharacterized protein ycf35</fullName>
    </recommendedName>
</protein>
<keyword evidence="4 5" id="KW-0934">Plastid</keyword>
<dbReference type="PANTHER" id="PTHR39638">
    <property type="entry name" value="YCF35"/>
    <property type="match status" value="1"/>
</dbReference>
<gene>
    <name evidence="5" type="primary">ycf35</name>
    <name evidence="5" type="ORF">Sebd_133</name>
</gene>
<organism evidence="5">
    <name type="scientific">Sebdenia flabellata</name>
    <dbReference type="NCBI Taxonomy" id="42024"/>
    <lineage>
        <taxon>Eukaryota</taxon>
        <taxon>Rhodophyta</taxon>
        <taxon>Florideophyceae</taxon>
        <taxon>Rhodymeniophycidae</taxon>
        <taxon>Sebdeniales</taxon>
        <taxon>Sebdeniaceae</taxon>
        <taxon>Sebdenia</taxon>
    </lineage>
</organism>
<dbReference type="GeneID" id="29072591"/>
<name>A0A1C9CA12_9FLOR</name>
<geneLocation type="plastid" evidence="5"/>
<dbReference type="AlphaFoldDB" id="A0A1C9CA12"/>
<dbReference type="GO" id="GO:0009536">
    <property type="term" value="C:plastid"/>
    <property type="evidence" value="ECO:0007669"/>
    <property type="project" value="UniProtKB-SubCell"/>
</dbReference>